<name>A0AAT9FGC9_9BACT</name>
<dbReference type="AlphaFoldDB" id="A0AAT9FGC9"/>
<dbReference type="Pfam" id="PF10861">
    <property type="entry name" value="DUF2784"/>
    <property type="match status" value="1"/>
</dbReference>
<proteinExistence type="predicted"/>
<keyword evidence="1" id="KW-1133">Transmembrane helix</keyword>
<keyword evidence="1" id="KW-0472">Membrane</keyword>
<dbReference type="EMBL" id="AP026866">
    <property type="protein sequence ID" value="BDS05029.1"/>
    <property type="molecule type" value="Genomic_DNA"/>
</dbReference>
<protein>
    <recommendedName>
        <fullName evidence="3">DUF2784 domain-containing protein</fullName>
    </recommendedName>
</protein>
<evidence type="ECO:0000313" key="2">
    <source>
        <dbReference type="EMBL" id="BDS05029.1"/>
    </source>
</evidence>
<keyword evidence="1" id="KW-0812">Transmembrane</keyword>
<accession>A0AAT9FGC9</accession>
<feature type="transmembrane region" description="Helical" evidence="1">
    <location>
        <begin position="46"/>
        <end position="67"/>
    </location>
</feature>
<gene>
    <name evidence="2" type="ORF">NT6N_00690</name>
</gene>
<evidence type="ECO:0000256" key="1">
    <source>
        <dbReference type="SAM" id="Phobius"/>
    </source>
</evidence>
<feature type="transmembrane region" description="Helical" evidence="1">
    <location>
        <begin position="106"/>
        <end position="124"/>
    </location>
</feature>
<dbReference type="KEGG" id="osu:NT6N_00690"/>
<dbReference type="InterPro" id="IPR021218">
    <property type="entry name" value="DUF2784"/>
</dbReference>
<sequence length="135" mass="15597">MDSATYRILADIVLITHVAFVLFVVFGLIMILLGGVSGWRWIRNPWFRYAHLAAIGLVVVQVWMGIICPLTTLEMHLREQAGDLTYKGTFIAHWLHKVLFYQVPDWVFVVGYTLFGLAVVLSWVKFRPRRFGSRD</sequence>
<evidence type="ECO:0008006" key="3">
    <source>
        <dbReference type="Google" id="ProtNLM"/>
    </source>
</evidence>
<reference evidence="2" key="1">
    <citation type="submission" date="2024-07" db="EMBL/GenBank/DDBJ databases">
        <title>Complete genome sequence of Verrucomicrobiaceae bacterium NT6N.</title>
        <authorList>
            <person name="Huang C."/>
            <person name="Takami H."/>
            <person name="Hamasaki K."/>
        </authorList>
    </citation>
    <scope>NUCLEOTIDE SEQUENCE</scope>
    <source>
        <strain evidence="2">NT6N</strain>
    </source>
</reference>
<organism evidence="2">
    <name type="scientific">Oceaniferula spumae</name>
    <dbReference type="NCBI Taxonomy" id="2979115"/>
    <lineage>
        <taxon>Bacteria</taxon>
        <taxon>Pseudomonadati</taxon>
        <taxon>Verrucomicrobiota</taxon>
        <taxon>Verrucomicrobiia</taxon>
        <taxon>Verrucomicrobiales</taxon>
        <taxon>Verrucomicrobiaceae</taxon>
        <taxon>Oceaniferula</taxon>
    </lineage>
</organism>
<feature type="transmembrane region" description="Helical" evidence="1">
    <location>
        <begin position="12"/>
        <end position="34"/>
    </location>
</feature>